<gene>
    <name evidence="1" type="ORF">GPM918_LOCUS8872</name>
    <name evidence="2" type="ORF">OVA965_LOCUS11112</name>
    <name evidence="3" type="ORF">SRO942_LOCUS8873</name>
    <name evidence="4" type="ORF">TMI583_LOCUS11108</name>
</gene>
<dbReference type="EMBL" id="CAJNOQ010001597">
    <property type="protein sequence ID" value="CAF0905626.1"/>
    <property type="molecule type" value="Genomic_DNA"/>
</dbReference>
<proteinExistence type="predicted"/>
<dbReference type="Proteomes" id="UP000681722">
    <property type="component" value="Unassembled WGS sequence"/>
</dbReference>
<reference evidence="1" key="1">
    <citation type="submission" date="2021-02" db="EMBL/GenBank/DDBJ databases">
        <authorList>
            <person name="Nowell W R."/>
        </authorList>
    </citation>
    <scope>NUCLEOTIDE SEQUENCE</scope>
</reference>
<dbReference type="Proteomes" id="UP000682733">
    <property type="component" value="Unassembled WGS sequence"/>
</dbReference>
<evidence type="ECO:0000313" key="5">
    <source>
        <dbReference type="Proteomes" id="UP000663829"/>
    </source>
</evidence>
<keyword evidence="5" id="KW-1185">Reference proteome</keyword>
<protein>
    <submittedName>
        <fullName evidence="1">Uncharacterized protein</fullName>
    </submittedName>
</protein>
<dbReference type="EMBL" id="CAJNOK010004228">
    <property type="protein sequence ID" value="CAF0930318.1"/>
    <property type="molecule type" value="Genomic_DNA"/>
</dbReference>
<organism evidence="1 5">
    <name type="scientific">Didymodactylos carnosus</name>
    <dbReference type="NCBI Taxonomy" id="1234261"/>
    <lineage>
        <taxon>Eukaryota</taxon>
        <taxon>Metazoa</taxon>
        <taxon>Spiralia</taxon>
        <taxon>Gnathifera</taxon>
        <taxon>Rotifera</taxon>
        <taxon>Eurotatoria</taxon>
        <taxon>Bdelloidea</taxon>
        <taxon>Philodinida</taxon>
        <taxon>Philodinidae</taxon>
        <taxon>Didymodactylos</taxon>
    </lineage>
</organism>
<accession>A0A814A1K0</accession>
<name>A0A814A1K0_9BILA</name>
<dbReference type="EMBL" id="CAJOBC010001597">
    <property type="protein sequence ID" value="CAF3687452.1"/>
    <property type="molecule type" value="Genomic_DNA"/>
</dbReference>
<comment type="caution">
    <text evidence="1">The sequence shown here is derived from an EMBL/GenBank/DDBJ whole genome shotgun (WGS) entry which is preliminary data.</text>
</comment>
<evidence type="ECO:0000313" key="3">
    <source>
        <dbReference type="EMBL" id="CAF3687452.1"/>
    </source>
</evidence>
<dbReference type="EMBL" id="CAJOBA010004230">
    <property type="protein sequence ID" value="CAF3707007.1"/>
    <property type="molecule type" value="Genomic_DNA"/>
</dbReference>
<dbReference type="Proteomes" id="UP000677228">
    <property type="component" value="Unassembled WGS sequence"/>
</dbReference>
<dbReference type="AlphaFoldDB" id="A0A814A1K0"/>
<evidence type="ECO:0000313" key="1">
    <source>
        <dbReference type="EMBL" id="CAF0905626.1"/>
    </source>
</evidence>
<evidence type="ECO:0000313" key="4">
    <source>
        <dbReference type="EMBL" id="CAF3707007.1"/>
    </source>
</evidence>
<sequence>MNPSFYTTVQPSIVQLLSTNDANADLSMETSCQTDATLSSDFRIFHWLYRVQHLHEPIPYYQMSIISAPDSCPQTSKSLSDTTTQTDFTTTITNPVTKAPIPLEIYLNEKLTFRNHDAILETHVLRNSLPSEI</sequence>
<evidence type="ECO:0000313" key="2">
    <source>
        <dbReference type="EMBL" id="CAF0930318.1"/>
    </source>
</evidence>
<dbReference type="Proteomes" id="UP000663829">
    <property type="component" value="Unassembled WGS sequence"/>
</dbReference>